<organism evidence="3 4">
    <name type="scientific">Paenibacillus phyllosphaerae</name>
    <dbReference type="NCBI Taxonomy" id="274593"/>
    <lineage>
        <taxon>Bacteria</taxon>
        <taxon>Bacillati</taxon>
        <taxon>Bacillota</taxon>
        <taxon>Bacilli</taxon>
        <taxon>Bacillales</taxon>
        <taxon>Paenibacillaceae</taxon>
        <taxon>Paenibacillus</taxon>
    </lineage>
</organism>
<evidence type="ECO:0008006" key="5">
    <source>
        <dbReference type="Google" id="ProtNLM"/>
    </source>
</evidence>
<feature type="transmembrane region" description="Helical" evidence="1">
    <location>
        <begin position="395"/>
        <end position="413"/>
    </location>
</feature>
<comment type="caution">
    <text evidence="3">The sequence shown here is derived from an EMBL/GenBank/DDBJ whole genome shotgun (WGS) entry which is preliminary data.</text>
</comment>
<feature type="transmembrane region" description="Helical" evidence="1">
    <location>
        <begin position="294"/>
        <end position="313"/>
    </location>
</feature>
<gene>
    <name evidence="3" type="ORF">FHS18_003927</name>
</gene>
<feature type="transmembrane region" description="Helical" evidence="1">
    <location>
        <begin position="240"/>
        <end position="260"/>
    </location>
</feature>
<dbReference type="EMBL" id="JACHXK010000009">
    <property type="protein sequence ID" value="MBB3111859.1"/>
    <property type="molecule type" value="Genomic_DNA"/>
</dbReference>
<feature type="chain" id="PRO_5031435517" description="HupE / UreJ protein" evidence="2">
    <location>
        <begin position="25"/>
        <end position="427"/>
    </location>
</feature>
<feature type="transmembrane region" description="Helical" evidence="1">
    <location>
        <begin position="333"/>
        <end position="351"/>
    </location>
</feature>
<dbReference type="AlphaFoldDB" id="A0A7W5AZX0"/>
<evidence type="ECO:0000256" key="2">
    <source>
        <dbReference type="SAM" id="SignalP"/>
    </source>
</evidence>
<sequence length="427" mass="46116">MRKLLVAFAMMSLLFASVVTGASAHEMPSSAVSLDIEDNRVTAELVLPLDRLEIAFGQSLMDNPAKVLRAYEDELEQYVLEHVRPVSADGRTWDVTVKEMSLQLETQPYDLIVQLAMTPPSGAAANRFTLHYDVILHEIVTHSVIVSARSDWDHGITSSEPVVLGTLRANVTSIDVDLSGGSWWQGFVNFVQLGISHIAEGTDHLMFLLALLLPAPMLARNNRWVEFGGVRHSLAQLLRVTMAFTIGHSLTLIAGAMGWVPGSSRWVEVCIALSILVSAIHAIRPLFPGRESVVAFGFGLIHGMAFAMLIQNIGLSPLRMASSILGFNLGIELMQLAVIAVTMPWLLLLSVTRLAASIRLLGASLSIVASAAWIVERITAASNPVAAAVNRATPYAGWLIVTLALTAISATGWRMLARNANKTSTVG</sequence>
<proteinExistence type="predicted"/>
<evidence type="ECO:0000313" key="3">
    <source>
        <dbReference type="EMBL" id="MBB3111859.1"/>
    </source>
</evidence>
<name>A0A7W5AZX0_9BACL</name>
<keyword evidence="4" id="KW-1185">Reference proteome</keyword>
<evidence type="ECO:0000256" key="1">
    <source>
        <dbReference type="SAM" id="Phobius"/>
    </source>
</evidence>
<keyword evidence="1" id="KW-0812">Transmembrane</keyword>
<keyword evidence="1" id="KW-1133">Transmembrane helix</keyword>
<dbReference type="Proteomes" id="UP000570361">
    <property type="component" value="Unassembled WGS sequence"/>
</dbReference>
<feature type="signal peptide" evidence="2">
    <location>
        <begin position="1"/>
        <end position="24"/>
    </location>
</feature>
<dbReference type="RefSeq" id="WP_183601715.1">
    <property type="nucleotide sequence ID" value="NZ_JACHXK010000009.1"/>
</dbReference>
<feature type="transmembrane region" description="Helical" evidence="1">
    <location>
        <begin position="358"/>
        <end position="375"/>
    </location>
</feature>
<evidence type="ECO:0000313" key="4">
    <source>
        <dbReference type="Proteomes" id="UP000570361"/>
    </source>
</evidence>
<protein>
    <recommendedName>
        <fullName evidence="5">HupE / UreJ protein</fullName>
    </recommendedName>
</protein>
<keyword evidence="2" id="KW-0732">Signal</keyword>
<feature type="transmembrane region" description="Helical" evidence="1">
    <location>
        <begin position="266"/>
        <end position="287"/>
    </location>
</feature>
<dbReference type="InterPro" id="IPR032809">
    <property type="entry name" value="Put_HupE_UreJ"/>
</dbReference>
<accession>A0A7W5AZX0</accession>
<reference evidence="3 4" key="1">
    <citation type="submission" date="2020-08" db="EMBL/GenBank/DDBJ databases">
        <title>Genomic Encyclopedia of Type Strains, Phase III (KMG-III): the genomes of soil and plant-associated and newly described type strains.</title>
        <authorList>
            <person name="Whitman W."/>
        </authorList>
    </citation>
    <scope>NUCLEOTIDE SEQUENCE [LARGE SCALE GENOMIC DNA]</scope>
    <source>
        <strain evidence="3 4">CECT 5862</strain>
    </source>
</reference>
<dbReference type="Pfam" id="PF13795">
    <property type="entry name" value="HupE_UreJ_2"/>
    <property type="match status" value="1"/>
</dbReference>
<keyword evidence="1" id="KW-0472">Membrane</keyword>